<dbReference type="InterPro" id="IPR050291">
    <property type="entry name" value="CDF_Transporter"/>
</dbReference>
<gene>
    <name evidence="8" type="ORF">RDB_LOCUS17932</name>
</gene>
<evidence type="ECO:0000313" key="9">
    <source>
        <dbReference type="Proteomes" id="UP000663843"/>
    </source>
</evidence>
<evidence type="ECO:0000256" key="6">
    <source>
        <dbReference type="SAM" id="Phobius"/>
    </source>
</evidence>
<dbReference type="GO" id="GO:0016020">
    <property type="term" value="C:membrane"/>
    <property type="evidence" value="ECO:0007669"/>
    <property type="project" value="UniProtKB-SubCell"/>
</dbReference>
<evidence type="ECO:0000259" key="7">
    <source>
        <dbReference type="Pfam" id="PF01545"/>
    </source>
</evidence>
<dbReference type="InterPro" id="IPR027469">
    <property type="entry name" value="Cation_efflux_TMD_sf"/>
</dbReference>
<dbReference type="Gene3D" id="1.20.1510.10">
    <property type="entry name" value="Cation efflux protein transmembrane domain"/>
    <property type="match status" value="1"/>
</dbReference>
<evidence type="ECO:0000256" key="5">
    <source>
        <dbReference type="ARBA" id="ARBA00023136"/>
    </source>
</evidence>
<feature type="domain" description="Cation efflux protein transmembrane" evidence="7">
    <location>
        <begin position="224"/>
        <end position="343"/>
    </location>
</feature>
<keyword evidence="2" id="KW-0813">Transport</keyword>
<keyword evidence="5 6" id="KW-0472">Membrane</keyword>
<evidence type="ECO:0000256" key="3">
    <source>
        <dbReference type="ARBA" id="ARBA00022692"/>
    </source>
</evidence>
<dbReference type="SUPFAM" id="SSF161111">
    <property type="entry name" value="Cation efflux protein transmembrane domain-like"/>
    <property type="match status" value="1"/>
</dbReference>
<dbReference type="Pfam" id="PF01545">
    <property type="entry name" value="Cation_efflux"/>
    <property type="match status" value="1"/>
</dbReference>
<dbReference type="GO" id="GO:0030003">
    <property type="term" value="P:intracellular monoatomic cation homeostasis"/>
    <property type="evidence" value="ECO:0007669"/>
    <property type="project" value="UniProtKB-ARBA"/>
</dbReference>
<dbReference type="GO" id="GO:0098771">
    <property type="term" value="P:inorganic ion homeostasis"/>
    <property type="evidence" value="ECO:0007669"/>
    <property type="project" value="UniProtKB-ARBA"/>
</dbReference>
<feature type="transmembrane region" description="Helical" evidence="6">
    <location>
        <begin position="295"/>
        <end position="316"/>
    </location>
</feature>
<feature type="transmembrane region" description="Helical" evidence="6">
    <location>
        <begin position="159"/>
        <end position="178"/>
    </location>
</feature>
<evidence type="ECO:0000313" key="8">
    <source>
        <dbReference type="EMBL" id="CAE6370008.1"/>
    </source>
</evidence>
<dbReference type="PANTHER" id="PTHR43840">
    <property type="entry name" value="MITOCHONDRIAL METAL TRANSPORTER 1-RELATED"/>
    <property type="match status" value="1"/>
</dbReference>
<evidence type="ECO:0000256" key="1">
    <source>
        <dbReference type="ARBA" id="ARBA00004141"/>
    </source>
</evidence>
<dbReference type="Gene3D" id="3.30.70.1350">
    <property type="entry name" value="Cation efflux protein, cytoplasmic domain"/>
    <property type="match status" value="1"/>
</dbReference>
<name>A0A8H2WGP4_9AGAM</name>
<protein>
    <recommendedName>
        <fullName evidence="7">Cation efflux protein transmembrane domain-containing protein</fullName>
    </recommendedName>
</protein>
<dbReference type="AlphaFoldDB" id="A0A8H2WGP4"/>
<dbReference type="SUPFAM" id="SSF160240">
    <property type="entry name" value="Cation efflux protein cytoplasmic domain-like"/>
    <property type="match status" value="1"/>
</dbReference>
<evidence type="ECO:0000256" key="4">
    <source>
        <dbReference type="ARBA" id="ARBA00022989"/>
    </source>
</evidence>
<dbReference type="Proteomes" id="UP000663843">
    <property type="component" value="Unassembled WGS sequence"/>
</dbReference>
<feature type="transmembrane region" description="Helical" evidence="6">
    <location>
        <begin position="220"/>
        <end position="241"/>
    </location>
</feature>
<keyword evidence="3 6" id="KW-0812">Transmembrane</keyword>
<dbReference type="EMBL" id="CAJMWT010000986">
    <property type="protein sequence ID" value="CAE6370008.1"/>
    <property type="molecule type" value="Genomic_DNA"/>
</dbReference>
<dbReference type="InterPro" id="IPR058533">
    <property type="entry name" value="Cation_efflux_TM"/>
</dbReference>
<feature type="transmembrane region" description="Helical" evidence="6">
    <location>
        <begin position="253"/>
        <end position="275"/>
    </location>
</feature>
<reference evidence="8" key="1">
    <citation type="submission" date="2021-01" db="EMBL/GenBank/DDBJ databases">
        <authorList>
            <person name="Kaushik A."/>
        </authorList>
    </citation>
    <scope>NUCLEOTIDE SEQUENCE</scope>
    <source>
        <strain evidence="8">AG2-2IIIB</strain>
    </source>
</reference>
<dbReference type="InterPro" id="IPR036837">
    <property type="entry name" value="Cation_efflux_CTD_sf"/>
</dbReference>
<keyword evidence="4 6" id="KW-1133">Transmembrane helix</keyword>
<proteinExistence type="predicted"/>
<sequence>MTSLGAASVPIYVGRALSRRTFSMAGDLEANRKEVFEVPHPRWPDVYMKTSEEIANMKKKAVREFYEKQNETLTKFQEVDELLSGELIHHVLYSFENPSESTRLLSPDSSISKRGQNKEWLIQIAISLNFALNVVLLSGKGVAVLLSGSVSIWASFADSLMDFLSTVIVIWTTYVISSSKKKGNQGRKKVLSYVTFHLKSLMMALILAKQPENRGWNRWVLSYSPVLFMIAMFLQVGVEGIKRLVSGANEEFALDRTTIIIMAVTIATKTVAWQLSARIKSNGVQALAQDNKNDVFFTTFSVIFPAIASVTHLPWLDPLGGIVLSLYIIIEWTETLMFNFRQLSGQAADPDEYRPMLYLITRFTTPRVSYLEVYHAGTELVCEADVQFPKETSFEEVHNVSEAIQVALECLEDVNRAYIHADFTVLNPASHVRRIS</sequence>
<dbReference type="PANTHER" id="PTHR43840:SF4">
    <property type="entry name" value="CDF DIVALENT METAL CATION TRANSPORTER (EUROFUNG)"/>
    <property type="match status" value="1"/>
</dbReference>
<dbReference type="GO" id="GO:0008324">
    <property type="term" value="F:monoatomic cation transmembrane transporter activity"/>
    <property type="evidence" value="ECO:0007669"/>
    <property type="project" value="InterPro"/>
</dbReference>
<organism evidence="8 9">
    <name type="scientific">Rhizoctonia solani</name>
    <dbReference type="NCBI Taxonomy" id="456999"/>
    <lineage>
        <taxon>Eukaryota</taxon>
        <taxon>Fungi</taxon>
        <taxon>Dikarya</taxon>
        <taxon>Basidiomycota</taxon>
        <taxon>Agaricomycotina</taxon>
        <taxon>Agaricomycetes</taxon>
        <taxon>Cantharellales</taxon>
        <taxon>Ceratobasidiaceae</taxon>
        <taxon>Rhizoctonia</taxon>
    </lineage>
</organism>
<accession>A0A8H2WGP4</accession>
<evidence type="ECO:0000256" key="2">
    <source>
        <dbReference type="ARBA" id="ARBA00022448"/>
    </source>
</evidence>
<comment type="caution">
    <text evidence="8">The sequence shown here is derived from an EMBL/GenBank/DDBJ whole genome shotgun (WGS) entry which is preliminary data.</text>
</comment>
<feature type="transmembrane region" description="Helical" evidence="6">
    <location>
        <begin position="120"/>
        <end position="139"/>
    </location>
</feature>
<comment type="subcellular location">
    <subcellularLocation>
        <location evidence="1">Membrane</location>
        <topology evidence="1">Multi-pass membrane protein</topology>
    </subcellularLocation>
</comment>